<evidence type="ECO:0000313" key="2">
    <source>
        <dbReference type="EMBL" id="AMC92749.1"/>
    </source>
</evidence>
<organism evidence="2 3">
    <name type="scientific">Erysipelothrix larvae</name>
    <dbReference type="NCBI Taxonomy" id="1514105"/>
    <lineage>
        <taxon>Bacteria</taxon>
        <taxon>Bacillati</taxon>
        <taxon>Bacillota</taxon>
        <taxon>Erysipelotrichia</taxon>
        <taxon>Erysipelotrichales</taxon>
        <taxon>Erysipelotrichaceae</taxon>
        <taxon>Erysipelothrix</taxon>
    </lineage>
</organism>
<evidence type="ECO:0000256" key="1">
    <source>
        <dbReference type="SAM" id="Phobius"/>
    </source>
</evidence>
<dbReference type="EMBL" id="CP013213">
    <property type="protein sequence ID" value="AMC92749.1"/>
    <property type="molecule type" value="Genomic_DNA"/>
</dbReference>
<accession>A0A0X8GYG3</accession>
<keyword evidence="1" id="KW-0812">Transmembrane</keyword>
<feature type="transmembrane region" description="Helical" evidence="1">
    <location>
        <begin position="136"/>
        <end position="158"/>
    </location>
</feature>
<keyword evidence="1" id="KW-0472">Membrane</keyword>
<dbReference type="AlphaFoldDB" id="A0A0X8GYG3"/>
<dbReference type="Proteomes" id="UP000063781">
    <property type="component" value="Chromosome"/>
</dbReference>
<feature type="transmembrane region" description="Helical" evidence="1">
    <location>
        <begin position="47"/>
        <end position="71"/>
    </location>
</feature>
<proteinExistence type="predicted"/>
<evidence type="ECO:0000313" key="3">
    <source>
        <dbReference type="Proteomes" id="UP000063781"/>
    </source>
</evidence>
<name>A0A0X8GYG3_9FIRM</name>
<protein>
    <submittedName>
        <fullName evidence="2">Uncharacterized protein</fullName>
    </submittedName>
</protein>
<keyword evidence="3" id="KW-1185">Reference proteome</keyword>
<feature type="transmembrane region" description="Helical" evidence="1">
    <location>
        <begin position="12"/>
        <end position="35"/>
    </location>
</feature>
<feature type="transmembrane region" description="Helical" evidence="1">
    <location>
        <begin position="78"/>
        <end position="101"/>
    </location>
</feature>
<dbReference type="KEGG" id="erl:AOC36_01725"/>
<reference evidence="2 3" key="1">
    <citation type="submission" date="2015-10" db="EMBL/GenBank/DDBJ databases">
        <title>Erysipelothrix larvae sp. LV19 isolated from the larval gut of the rhinoceros beetle, Trypoxylus dichotomus.</title>
        <authorList>
            <person name="Lim S."/>
            <person name="Kim B.-C."/>
        </authorList>
    </citation>
    <scope>NUCLEOTIDE SEQUENCE [LARGE SCALE GENOMIC DNA]</scope>
    <source>
        <strain evidence="2 3">LV19</strain>
    </source>
</reference>
<gene>
    <name evidence="2" type="ORF">AOC36_01725</name>
</gene>
<keyword evidence="1" id="KW-1133">Transmembrane helix</keyword>
<dbReference type="STRING" id="1514105.AOC36_01725"/>
<dbReference type="RefSeq" id="WP_067630559.1">
    <property type="nucleotide sequence ID" value="NZ_CP013213.1"/>
</dbReference>
<feature type="transmembrane region" description="Helical" evidence="1">
    <location>
        <begin position="113"/>
        <end position="129"/>
    </location>
</feature>
<sequence length="167" mass="19694">MEKLEVKKIFRRIVLFVFLGHFVLSFIHLLVFYMGHPLFDMLNEFPIWVQVVGVSLWNFIAYVVVGIILGVNRDDQPLYYLLLDRALILLALFLILVYGAIYISTYWYTLRNIWLIYSLLNALFGTYMYRLPTESILSLWWVVSTIVPSIAMFVGALIRMHFEEKKS</sequence>